<dbReference type="Proteomes" id="UP000593966">
    <property type="component" value="Chromosome"/>
</dbReference>
<feature type="signal peptide" evidence="1">
    <location>
        <begin position="1"/>
        <end position="20"/>
    </location>
</feature>
<evidence type="ECO:0000313" key="2">
    <source>
        <dbReference type="EMBL" id="QOW45802.1"/>
    </source>
</evidence>
<keyword evidence="1" id="KW-0732">Signal</keyword>
<dbReference type="AlphaFoldDB" id="A0A7S7AH73"/>
<dbReference type="RefSeq" id="WP_180046642.1">
    <property type="nucleotide sequence ID" value="NZ_CP048659.1"/>
</dbReference>
<organism evidence="2 4">
    <name type="scientific">Acinetobacter piscicola</name>
    <dbReference type="NCBI Taxonomy" id="2006115"/>
    <lineage>
        <taxon>Bacteria</taxon>
        <taxon>Pseudomonadati</taxon>
        <taxon>Pseudomonadota</taxon>
        <taxon>Gammaproteobacteria</taxon>
        <taxon>Moraxellales</taxon>
        <taxon>Moraxellaceae</taxon>
        <taxon>Acinetobacter</taxon>
    </lineage>
</organism>
<gene>
    <name evidence="2" type="ORF">G0028_07790</name>
    <name evidence="3" type="ORF">G0028_09275</name>
</gene>
<evidence type="ECO:0000313" key="4">
    <source>
        <dbReference type="Proteomes" id="UP000593966"/>
    </source>
</evidence>
<evidence type="ECO:0000313" key="3">
    <source>
        <dbReference type="EMBL" id="QOW46070.1"/>
    </source>
</evidence>
<name>A0A7S7AH73_9GAMM</name>
<keyword evidence="4" id="KW-1185">Reference proteome</keyword>
<sequence>MKNKIIYLLSSFMLSGSVFANTDPQIQLLKEIYQQGKKLEKGDELLALYYDKSLEQAQNNLREGRWQDCGQAWQDQMWQSQDPEYRQKPSFQKVGQNLVKVTLAPYGEFYKEKKVTYKVDCQGNRCKISDIIDGDGSLKKALLNQCR</sequence>
<reference evidence="2 4" key="1">
    <citation type="submission" date="2020-02" db="EMBL/GenBank/DDBJ databases">
        <title>Tigecycline-resistant Acinetobacter species from pigs and migratory birds.</title>
        <authorList>
            <person name="Chen C."/>
            <person name="Sun J."/>
            <person name="Liao X.-P."/>
            <person name="Liu Y.-H."/>
        </authorList>
    </citation>
    <scope>NUCLEOTIDE SEQUENCE [LARGE SCALE GENOMIC DNA]</scope>
    <source>
        <strain evidence="2 4">YH12207_T</strain>
    </source>
</reference>
<dbReference type="EMBL" id="CP048659">
    <property type="protein sequence ID" value="QOW46070.1"/>
    <property type="molecule type" value="Genomic_DNA"/>
</dbReference>
<dbReference type="EMBL" id="CP048659">
    <property type="protein sequence ID" value="QOW45802.1"/>
    <property type="molecule type" value="Genomic_DNA"/>
</dbReference>
<feature type="chain" id="PRO_5044661314" evidence="1">
    <location>
        <begin position="21"/>
        <end position="147"/>
    </location>
</feature>
<accession>A0A7S7AH73</accession>
<protein>
    <submittedName>
        <fullName evidence="2">Uncharacterized protein</fullName>
    </submittedName>
</protein>
<evidence type="ECO:0000256" key="1">
    <source>
        <dbReference type="SAM" id="SignalP"/>
    </source>
</evidence>
<proteinExistence type="predicted"/>